<sequence length="250" mass="27303">MDTPPALPRPQRVAQAFVALADTLVTGFDVIEFLQQLAEQCVELLQVDTTGIMVTDQRGHLRLMAASSEQTRLLELFQLQNEQGPCLDCFHSGRPVHCADLSGPEAARWPRFASRARNSGFAAVTGLPMRLRAEVIGAINLFRAEPGSLSDQHLALGQAIADIATIGLLQERAIRQGEVLNEQLQTALNSRVVIEQAKGVLAERHDCSMDEAFALLRRYARAHDRLLTDLAHAVVSRSVDADELGRPGPA</sequence>
<dbReference type="Gene3D" id="3.30.450.40">
    <property type="match status" value="1"/>
</dbReference>
<dbReference type="Gene3D" id="1.10.10.10">
    <property type="entry name" value="Winged helix-like DNA-binding domain superfamily/Winged helix DNA-binding domain"/>
    <property type="match status" value="1"/>
</dbReference>
<dbReference type="InterPro" id="IPR036388">
    <property type="entry name" value="WH-like_DNA-bd_sf"/>
</dbReference>
<gene>
    <name evidence="6" type="ORF">GCM10009727_67970</name>
</gene>
<dbReference type="RefSeq" id="WP_344276847.1">
    <property type="nucleotide sequence ID" value="NZ_BAAAMR010000077.1"/>
</dbReference>
<proteinExistence type="predicted"/>
<evidence type="ECO:0000256" key="1">
    <source>
        <dbReference type="ARBA" id="ARBA00022679"/>
    </source>
</evidence>
<dbReference type="SMART" id="SM01012">
    <property type="entry name" value="ANTAR"/>
    <property type="match status" value="1"/>
</dbReference>
<dbReference type="PROSITE" id="PS50921">
    <property type="entry name" value="ANTAR"/>
    <property type="match status" value="1"/>
</dbReference>
<protein>
    <submittedName>
        <fullName evidence="6">GAF and ANTAR domain-containing protein</fullName>
    </submittedName>
</protein>
<keyword evidence="3" id="KW-0805">Transcription regulation</keyword>
<comment type="caution">
    <text evidence="6">The sequence shown here is derived from an EMBL/GenBank/DDBJ whole genome shotgun (WGS) entry which is preliminary data.</text>
</comment>
<evidence type="ECO:0000256" key="3">
    <source>
        <dbReference type="ARBA" id="ARBA00023015"/>
    </source>
</evidence>
<dbReference type="InterPro" id="IPR003018">
    <property type="entry name" value="GAF"/>
</dbReference>
<keyword evidence="4" id="KW-0804">Transcription</keyword>
<dbReference type="Pfam" id="PF13185">
    <property type="entry name" value="GAF_2"/>
    <property type="match status" value="1"/>
</dbReference>
<dbReference type="InterPro" id="IPR012074">
    <property type="entry name" value="GAF_ANTAR"/>
</dbReference>
<dbReference type="PIRSF" id="PIRSF036625">
    <property type="entry name" value="GAF_ANTAR"/>
    <property type="match status" value="1"/>
</dbReference>
<evidence type="ECO:0000313" key="6">
    <source>
        <dbReference type="EMBL" id="GAA2157791.1"/>
    </source>
</evidence>
<accession>A0ABN3AC16</accession>
<feature type="domain" description="ANTAR" evidence="5">
    <location>
        <begin position="174"/>
        <end position="235"/>
    </location>
</feature>
<dbReference type="Proteomes" id="UP001501020">
    <property type="component" value="Unassembled WGS sequence"/>
</dbReference>
<dbReference type="SUPFAM" id="SSF55781">
    <property type="entry name" value="GAF domain-like"/>
    <property type="match status" value="1"/>
</dbReference>
<evidence type="ECO:0000256" key="2">
    <source>
        <dbReference type="ARBA" id="ARBA00022777"/>
    </source>
</evidence>
<keyword evidence="1" id="KW-0808">Transferase</keyword>
<dbReference type="EMBL" id="BAAAMR010000077">
    <property type="protein sequence ID" value="GAA2157791.1"/>
    <property type="molecule type" value="Genomic_DNA"/>
</dbReference>
<dbReference type="SUPFAM" id="SSF52172">
    <property type="entry name" value="CheY-like"/>
    <property type="match status" value="1"/>
</dbReference>
<dbReference type="Pfam" id="PF03861">
    <property type="entry name" value="ANTAR"/>
    <property type="match status" value="1"/>
</dbReference>
<evidence type="ECO:0000313" key="7">
    <source>
        <dbReference type="Proteomes" id="UP001501020"/>
    </source>
</evidence>
<dbReference type="SMART" id="SM00065">
    <property type="entry name" value="GAF"/>
    <property type="match status" value="1"/>
</dbReference>
<dbReference type="InterPro" id="IPR029016">
    <property type="entry name" value="GAF-like_dom_sf"/>
</dbReference>
<organism evidence="6 7">
    <name type="scientific">Actinomadura napierensis</name>
    <dbReference type="NCBI Taxonomy" id="267854"/>
    <lineage>
        <taxon>Bacteria</taxon>
        <taxon>Bacillati</taxon>
        <taxon>Actinomycetota</taxon>
        <taxon>Actinomycetes</taxon>
        <taxon>Streptosporangiales</taxon>
        <taxon>Thermomonosporaceae</taxon>
        <taxon>Actinomadura</taxon>
    </lineage>
</organism>
<name>A0ABN3AC16_9ACTN</name>
<keyword evidence="7" id="KW-1185">Reference proteome</keyword>
<dbReference type="InterPro" id="IPR011006">
    <property type="entry name" value="CheY-like_superfamily"/>
</dbReference>
<keyword evidence="2" id="KW-0418">Kinase</keyword>
<dbReference type="InterPro" id="IPR005561">
    <property type="entry name" value="ANTAR"/>
</dbReference>
<reference evidence="6 7" key="1">
    <citation type="journal article" date="2019" name="Int. J. Syst. Evol. Microbiol.">
        <title>The Global Catalogue of Microorganisms (GCM) 10K type strain sequencing project: providing services to taxonomists for standard genome sequencing and annotation.</title>
        <authorList>
            <consortium name="The Broad Institute Genomics Platform"/>
            <consortium name="The Broad Institute Genome Sequencing Center for Infectious Disease"/>
            <person name="Wu L."/>
            <person name="Ma J."/>
        </authorList>
    </citation>
    <scope>NUCLEOTIDE SEQUENCE [LARGE SCALE GENOMIC DNA]</scope>
    <source>
        <strain evidence="6 7">JCM 13850</strain>
    </source>
</reference>
<evidence type="ECO:0000256" key="4">
    <source>
        <dbReference type="ARBA" id="ARBA00023163"/>
    </source>
</evidence>
<evidence type="ECO:0000259" key="5">
    <source>
        <dbReference type="PROSITE" id="PS50921"/>
    </source>
</evidence>